<comment type="subcellular location">
    <subcellularLocation>
        <location evidence="1">Cytoplasm</location>
    </subcellularLocation>
</comment>
<dbReference type="InterPro" id="IPR003141">
    <property type="entry name" value="Pol/His_phosphatase_N"/>
</dbReference>
<dbReference type="EMBL" id="BRXR01000001">
    <property type="protein sequence ID" value="GLC29630.1"/>
    <property type="molecule type" value="Genomic_DNA"/>
</dbReference>
<evidence type="ECO:0000256" key="9">
    <source>
        <dbReference type="ARBA" id="ARBA00025611"/>
    </source>
</evidence>
<dbReference type="CDD" id="cd12113">
    <property type="entry name" value="PHP_PolIIIA_DnaE3"/>
    <property type="match status" value="1"/>
</dbReference>
<dbReference type="Pfam" id="PF02811">
    <property type="entry name" value="PHP"/>
    <property type="match status" value="1"/>
</dbReference>
<evidence type="ECO:0000256" key="1">
    <source>
        <dbReference type="ARBA" id="ARBA00004496"/>
    </source>
</evidence>
<evidence type="ECO:0000313" key="12">
    <source>
        <dbReference type="EMBL" id="GLC29630.1"/>
    </source>
</evidence>
<evidence type="ECO:0000256" key="8">
    <source>
        <dbReference type="ARBA" id="ARBA00022932"/>
    </source>
</evidence>
<gene>
    <name evidence="12" type="primary">dnaE</name>
    <name evidence="12" type="ORF">bsdE14_10400</name>
</gene>
<dbReference type="Gene3D" id="3.20.20.140">
    <property type="entry name" value="Metal-dependent hydrolases"/>
    <property type="match status" value="1"/>
</dbReference>
<dbReference type="CDD" id="cd04485">
    <property type="entry name" value="DnaE_OBF"/>
    <property type="match status" value="1"/>
</dbReference>
<protein>
    <recommendedName>
        <fullName evidence="4">DNA polymerase III subunit alpha</fullName>
        <ecNumber evidence="3">2.7.7.7</ecNumber>
    </recommendedName>
</protein>
<dbReference type="InterPro" id="IPR029460">
    <property type="entry name" value="DNAPol_HHH"/>
</dbReference>
<dbReference type="Gene3D" id="1.10.10.1600">
    <property type="entry name" value="Bacterial DNA polymerase III alpha subunit, thumb domain"/>
    <property type="match status" value="1"/>
</dbReference>
<dbReference type="EC" id="2.7.7.7" evidence="3"/>
<dbReference type="Gene3D" id="1.10.150.870">
    <property type="match status" value="1"/>
</dbReference>
<comment type="similarity">
    <text evidence="2">Belongs to the DNA polymerase type-C family. DnaE subfamily.</text>
</comment>
<dbReference type="InterPro" id="IPR004013">
    <property type="entry name" value="PHP_dom"/>
</dbReference>
<dbReference type="InterPro" id="IPR016195">
    <property type="entry name" value="Pol/histidinol_Pase-like"/>
</dbReference>
<comment type="catalytic activity">
    <reaction evidence="10">
        <text>DNA(n) + a 2'-deoxyribonucleoside 5'-triphosphate = DNA(n+1) + diphosphate</text>
        <dbReference type="Rhea" id="RHEA:22508"/>
        <dbReference type="Rhea" id="RHEA-COMP:17339"/>
        <dbReference type="Rhea" id="RHEA-COMP:17340"/>
        <dbReference type="ChEBI" id="CHEBI:33019"/>
        <dbReference type="ChEBI" id="CHEBI:61560"/>
        <dbReference type="ChEBI" id="CHEBI:173112"/>
        <dbReference type="EC" id="2.7.7.7"/>
    </reaction>
</comment>
<dbReference type="Pfam" id="PF07733">
    <property type="entry name" value="DNA_pol3_alpha"/>
    <property type="match status" value="1"/>
</dbReference>
<dbReference type="InterPro" id="IPR041931">
    <property type="entry name" value="DNA_pol3_alpha_thumb_dom"/>
</dbReference>
<keyword evidence="8 12" id="KW-0239">DNA-directed DNA polymerase</keyword>
<dbReference type="NCBIfam" id="NF004226">
    <property type="entry name" value="PRK05673.1"/>
    <property type="match status" value="1"/>
</dbReference>
<evidence type="ECO:0000256" key="4">
    <source>
        <dbReference type="ARBA" id="ARBA00019114"/>
    </source>
</evidence>
<dbReference type="GO" id="GO:0003887">
    <property type="term" value="F:DNA-directed DNA polymerase activity"/>
    <property type="evidence" value="ECO:0007669"/>
    <property type="project" value="UniProtKB-KW"/>
</dbReference>
<comment type="function">
    <text evidence="9">DNA polymerase III is a complex, multichain enzyme responsible for most of the replicative synthesis in bacteria. This DNA polymerase also exhibits 3' to 5' exonuclease activity. The alpha chain is the DNA polymerase.</text>
</comment>
<reference evidence="12 13" key="1">
    <citation type="journal article" date="2024" name="Int. J. Syst. Evol. Microbiol.">
        <title>Clostridium omnivorum sp. nov., isolated from anoxic soil under the treatment of reductive soil disinfestation.</title>
        <authorList>
            <person name="Ueki A."/>
            <person name="Tonouchi A."/>
            <person name="Kaku N."/>
            <person name="Honma S."/>
            <person name="Ueki K."/>
        </authorList>
    </citation>
    <scope>NUCLEOTIDE SEQUENCE [LARGE SCALE GENOMIC DNA]</scope>
    <source>
        <strain evidence="12 13">E14</strain>
    </source>
</reference>
<proteinExistence type="inferred from homology"/>
<keyword evidence="13" id="KW-1185">Reference proteome</keyword>
<feature type="domain" description="Polymerase/histidinol phosphatase N-terminal" evidence="11">
    <location>
        <begin position="14"/>
        <end position="81"/>
    </location>
</feature>
<dbReference type="PANTHER" id="PTHR32294">
    <property type="entry name" value="DNA POLYMERASE III SUBUNIT ALPHA"/>
    <property type="match status" value="1"/>
</dbReference>
<accession>A0ABQ5N373</accession>
<dbReference type="Proteomes" id="UP001208567">
    <property type="component" value="Unassembled WGS sequence"/>
</dbReference>
<name>A0ABQ5N373_9CLOT</name>
<dbReference type="Pfam" id="PF17657">
    <property type="entry name" value="DNA_pol3_finger"/>
    <property type="match status" value="1"/>
</dbReference>
<keyword evidence="7" id="KW-0235">DNA replication</keyword>
<comment type="caution">
    <text evidence="12">The sequence shown here is derived from an EMBL/GenBank/DDBJ whole genome shotgun (WGS) entry which is preliminary data.</text>
</comment>
<dbReference type="Gene3D" id="2.40.50.140">
    <property type="entry name" value="Nucleic acid-binding proteins"/>
    <property type="match status" value="1"/>
</dbReference>
<dbReference type="Pfam" id="PF01336">
    <property type="entry name" value="tRNA_anti-codon"/>
    <property type="match status" value="1"/>
</dbReference>
<dbReference type="Pfam" id="PF14579">
    <property type="entry name" value="HHH_6"/>
    <property type="match status" value="1"/>
</dbReference>
<dbReference type="RefSeq" id="WP_264848919.1">
    <property type="nucleotide sequence ID" value="NZ_BRXR01000001.1"/>
</dbReference>
<evidence type="ECO:0000259" key="11">
    <source>
        <dbReference type="SMART" id="SM00481"/>
    </source>
</evidence>
<evidence type="ECO:0000256" key="2">
    <source>
        <dbReference type="ARBA" id="ARBA00009496"/>
    </source>
</evidence>
<dbReference type="InterPro" id="IPR004805">
    <property type="entry name" value="DnaE2/DnaE/PolC"/>
</dbReference>
<evidence type="ECO:0000256" key="7">
    <source>
        <dbReference type="ARBA" id="ARBA00022705"/>
    </source>
</evidence>
<evidence type="ECO:0000256" key="10">
    <source>
        <dbReference type="ARBA" id="ARBA00049244"/>
    </source>
</evidence>
<dbReference type="SUPFAM" id="SSF89550">
    <property type="entry name" value="PHP domain-like"/>
    <property type="match status" value="1"/>
</dbReference>
<dbReference type="InterPro" id="IPR040982">
    <property type="entry name" value="DNA_pol3_finger"/>
</dbReference>
<evidence type="ECO:0000256" key="3">
    <source>
        <dbReference type="ARBA" id="ARBA00012417"/>
    </source>
</evidence>
<keyword evidence="6" id="KW-0548">Nucleotidyltransferase</keyword>
<dbReference type="InterPro" id="IPR004365">
    <property type="entry name" value="NA-bd_OB_tRNA"/>
</dbReference>
<dbReference type="PANTHER" id="PTHR32294:SF0">
    <property type="entry name" value="DNA POLYMERASE III SUBUNIT ALPHA"/>
    <property type="match status" value="1"/>
</dbReference>
<evidence type="ECO:0000256" key="5">
    <source>
        <dbReference type="ARBA" id="ARBA00022679"/>
    </source>
</evidence>
<dbReference type="NCBIfam" id="TIGR00594">
    <property type="entry name" value="polc"/>
    <property type="match status" value="1"/>
</dbReference>
<evidence type="ECO:0000256" key="6">
    <source>
        <dbReference type="ARBA" id="ARBA00022695"/>
    </source>
</evidence>
<dbReference type="InterPro" id="IPR011708">
    <property type="entry name" value="DNA_pol3_alpha_NTPase_dom"/>
</dbReference>
<sequence>MTDEINEGWCGDFVHLHVHTEYSLLDGSGKIPELIARVKELGMKSIAITDHGVMYGCVDFYKEAKAQGIKPILGCEIYVAAKSMYDKTNNKENDTHHLVLLVKNDIGYSNLMKIVSKASVDGFYYKPRVDHDFLREHSEGIIALSACLGGEVQSYINAGNRSKATEVALLYKEIFKEGFYLELQYHGIDEQLRVNEELLKLSKELEIPLIATNDVHYIHKEDARAHDILLCVQTGKTVDDENRMRYPSHEFYLKSPEEMHETFSYVADALNNTVKIAEQCNYDYEFHKSKLPKFPLPEGVDPFEYLKEVCYKGLKERYKDITKDITDRLDYELDVIKTMGYVDYFLIVWDFIRFANENKIATGAGRGSAAGSIVSYTLGITKIDPLRYNLLFERFLNPERVSMPDVDSDFCYERRQEVIDYVVEKYGVDNVSQIITFGTMAARACIRDVGRAMNYSYAEVDRIAKMIPTMLGITIEKALEINPELNDAYEEEPRVKELIDIAKSLEGLPRHSGTHAAGVVISSQPLVNYVPMQKNDVNIVTQFPMGTLEELGLLKMDFLGLRTLTVMRDAVEFVKESTGIDIDLDHIDFDDKEVYKMIGEGKTVGVFQLESPGMTSFMKDLKPDNLEDIIAGISLYRPGPMAEIPRYIENKRNPENIEYLTQQLEPILNVTYGVMVYQEQVMQIVRELAGYSMGRSDLVRRAMSKKKHKVMEEERRNFIHGIVDENGNVEVPGCVRNGISEDIANKIFDQMMDFASYAFNKSHAAAYGVIGFQTGYLMRYYPTEYIAAMLNSVMGSSEKVAFYIRFANELGIQVLPPDINESYAKFTVKDNNIRFGMAAVKNAGFNVIESIVKSREMKGKFTSLSDFCNKIDIAAVNKRAVESLIKAGAFDSFKIYRSQLLAVYEKLLEGVHSEKKRNIEGQISLFVDFKDSIGAANDLEVKYPRIKEFDKKYLLAMEKEMTGLYITGHPLEEYEETLNAQTDTRISDIVVNESLEEEQISEDSVSVSDGDRVIIGGLIADISKKVTRNNDMMAFIRLEDMYGSIEAVVFPKVFEKCRSILDADSVVLVKGRVSIREDEQPKVLCESIEPLIKLSNDKVYVQIEDGKLIKVALADLKSIAQRNRGTAPMYLYVKSDKKMYRLDRDYWINTEIEVLSELRDKFGDENVKVQ</sequence>
<dbReference type="SMART" id="SM00481">
    <property type="entry name" value="POLIIIAc"/>
    <property type="match status" value="1"/>
</dbReference>
<organism evidence="12 13">
    <name type="scientific">Clostridium omnivorum</name>
    <dbReference type="NCBI Taxonomy" id="1604902"/>
    <lineage>
        <taxon>Bacteria</taxon>
        <taxon>Bacillati</taxon>
        <taxon>Bacillota</taxon>
        <taxon>Clostridia</taxon>
        <taxon>Eubacteriales</taxon>
        <taxon>Clostridiaceae</taxon>
        <taxon>Clostridium</taxon>
    </lineage>
</organism>
<evidence type="ECO:0000313" key="13">
    <source>
        <dbReference type="Proteomes" id="UP001208567"/>
    </source>
</evidence>
<dbReference type="InterPro" id="IPR012340">
    <property type="entry name" value="NA-bd_OB-fold"/>
</dbReference>
<dbReference type="NCBIfam" id="NF005298">
    <property type="entry name" value="PRK06826.1"/>
    <property type="match status" value="1"/>
</dbReference>
<keyword evidence="5" id="KW-0808">Transferase</keyword>